<keyword evidence="1" id="KW-0347">Helicase</keyword>
<comment type="cofactor">
    <cofactor evidence="1">
        <name>Mg(2+)</name>
        <dbReference type="ChEBI" id="CHEBI:18420"/>
    </cofactor>
</comment>
<feature type="non-terminal residue" evidence="3">
    <location>
        <position position="380"/>
    </location>
</feature>
<dbReference type="GO" id="GO:0000723">
    <property type="term" value="P:telomere maintenance"/>
    <property type="evidence" value="ECO:0007669"/>
    <property type="project" value="InterPro"/>
</dbReference>
<evidence type="ECO:0000256" key="1">
    <source>
        <dbReference type="RuleBase" id="RU363044"/>
    </source>
</evidence>
<dbReference type="EMBL" id="KL142425">
    <property type="protein sequence ID" value="KDR66272.1"/>
    <property type="molecule type" value="Genomic_DNA"/>
</dbReference>
<dbReference type="STRING" id="685588.A0A067S8L9"/>
<dbReference type="HOGENOM" id="CLU_043173_1_0_1"/>
<keyword evidence="4" id="KW-1185">Reference proteome</keyword>
<keyword evidence="1" id="KW-0234">DNA repair</keyword>
<dbReference type="InterPro" id="IPR051055">
    <property type="entry name" value="PIF1_helicase"/>
</dbReference>
<evidence type="ECO:0000313" key="4">
    <source>
        <dbReference type="Proteomes" id="UP000027222"/>
    </source>
</evidence>
<reference evidence="4" key="1">
    <citation type="journal article" date="2014" name="Proc. Natl. Acad. Sci. U.S.A.">
        <title>Extensive sampling of basidiomycete genomes demonstrates inadequacy of the white-rot/brown-rot paradigm for wood decay fungi.</title>
        <authorList>
            <person name="Riley R."/>
            <person name="Salamov A.A."/>
            <person name="Brown D.W."/>
            <person name="Nagy L.G."/>
            <person name="Floudas D."/>
            <person name="Held B.W."/>
            <person name="Levasseur A."/>
            <person name="Lombard V."/>
            <person name="Morin E."/>
            <person name="Otillar R."/>
            <person name="Lindquist E.A."/>
            <person name="Sun H."/>
            <person name="LaButti K.M."/>
            <person name="Schmutz J."/>
            <person name="Jabbour D."/>
            <person name="Luo H."/>
            <person name="Baker S.E."/>
            <person name="Pisabarro A.G."/>
            <person name="Walton J.D."/>
            <person name="Blanchette R.A."/>
            <person name="Henrissat B."/>
            <person name="Martin F."/>
            <person name="Cullen D."/>
            <person name="Hibbett D.S."/>
            <person name="Grigoriev I.V."/>
        </authorList>
    </citation>
    <scope>NUCLEOTIDE SEQUENCE [LARGE SCALE GENOMIC DNA]</scope>
    <source>
        <strain evidence="4">CBS 339.88</strain>
    </source>
</reference>
<proteinExistence type="inferred from homology"/>
<organism evidence="3 4">
    <name type="scientific">Galerina marginata (strain CBS 339.88)</name>
    <dbReference type="NCBI Taxonomy" id="685588"/>
    <lineage>
        <taxon>Eukaryota</taxon>
        <taxon>Fungi</taxon>
        <taxon>Dikarya</taxon>
        <taxon>Basidiomycota</taxon>
        <taxon>Agaricomycotina</taxon>
        <taxon>Agaricomycetes</taxon>
        <taxon>Agaricomycetidae</taxon>
        <taxon>Agaricales</taxon>
        <taxon>Agaricineae</taxon>
        <taxon>Strophariaceae</taxon>
        <taxon>Galerina</taxon>
    </lineage>
</organism>
<protein>
    <recommendedName>
        <fullName evidence="1">ATP-dependent DNA helicase</fullName>
        <ecNumber evidence="1">5.6.2.3</ecNumber>
    </recommendedName>
</protein>
<accession>A0A067S8L9</accession>
<dbReference type="GO" id="GO:0006281">
    <property type="term" value="P:DNA repair"/>
    <property type="evidence" value="ECO:0007669"/>
    <property type="project" value="UniProtKB-KW"/>
</dbReference>
<keyword evidence="1" id="KW-0378">Hydrolase</keyword>
<dbReference type="Pfam" id="PF05970">
    <property type="entry name" value="PIF1"/>
    <property type="match status" value="1"/>
</dbReference>
<keyword evidence="1" id="KW-0067">ATP-binding</keyword>
<dbReference type="PANTHER" id="PTHR47642">
    <property type="entry name" value="ATP-DEPENDENT DNA HELICASE"/>
    <property type="match status" value="1"/>
</dbReference>
<gene>
    <name evidence="3" type="ORF">GALMADRAFT_81086</name>
</gene>
<dbReference type="GO" id="GO:0005524">
    <property type="term" value="F:ATP binding"/>
    <property type="evidence" value="ECO:0007669"/>
    <property type="project" value="UniProtKB-KW"/>
</dbReference>
<dbReference type="EC" id="5.6.2.3" evidence="1"/>
<keyword evidence="1" id="KW-0233">DNA recombination</keyword>
<comment type="catalytic activity">
    <reaction evidence="1">
        <text>ATP + H2O = ADP + phosphate + H(+)</text>
        <dbReference type="Rhea" id="RHEA:13065"/>
        <dbReference type="ChEBI" id="CHEBI:15377"/>
        <dbReference type="ChEBI" id="CHEBI:15378"/>
        <dbReference type="ChEBI" id="CHEBI:30616"/>
        <dbReference type="ChEBI" id="CHEBI:43474"/>
        <dbReference type="ChEBI" id="CHEBI:456216"/>
        <dbReference type="EC" id="5.6.2.3"/>
    </reaction>
</comment>
<dbReference type="SUPFAM" id="SSF52540">
    <property type="entry name" value="P-loop containing nucleoside triphosphate hydrolases"/>
    <property type="match status" value="1"/>
</dbReference>
<dbReference type="GO" id="GO:0043139">
    <property type="term" value="F:5'-3' DNA helicase activity"/>
    <property type="evidence" value="ECO:0007669"/>
    <property type="project" value="UniProtKB-EC"/>
</dbReference>
<sequence length="380" mass="42082">MLSARDLYRISNQLSTVLNTPDKSFGGLNLVFSGDFAQLAPAVGGENVSLYSRTIGSIASSKKCQEESIGKALWHQITTVVILRENMRQKKQSQRDDQLRSALENMRYKACTPENISFLRTLVSSNLPGRSSVCDDMFRNVSIITARNLHKDEINRLGALRFAQETGQVLTDFFSEDSCNVNTKDTEAASKLREITPDIQNSLWSQPPSCNNKNIAGKLSLCIGLPVMIRNNFATELCMTRGQEGWVAGWQSKVGKQGQLTLDTLFIKLKKPPSKIKFDGLAENIVPIYPTSNNIITQLPDDRRVSISRTQIEVLVNFAMTDFASQGKTREENVADLNNLQTHQAYYTALSRSSTADGTLILQGFDSKKITGGCSGALRQ</sequence>
<evidence type="ECO:0000313" key="3">
    <source>
        <dbReference type="EMBL" id="KDR66272.1"/>
    </source>
</evidence>
<feature type="domain" description="DNA helicase Pif1-like DEAD-box helicase" evidence="2">
    <location>
        <begin position="13"/>
        <end position="98"/>
    </location>
</feature>
<name>A0A067S8L9_GALM3</name>
<keyword evidence="1" id="KW-0547">Nucleotide-binding</keyword>
<keyword evidence="1" id="KW-0227">DNA damage</keyword>
<dbReference type="GO" id="GO:0016887">
    <property type="term" value="F:ATP hydrolysis activity"/>
    <property type="evidence" value="ECO:0007669"/>
    <property type="project" value="RHEA"/>
</dbReference>
<evidence type="ECO:0000259" key="2">
    <source>
        <dbReference type="Pfam" id="PF05970"/>
    </source>
</evidence>
<dbReference type="InterPro" id="IPR027417">
    <property type="entry name" value="P-loop_NTPase"/>
</dbReference>
<comment type="similarity">
    <text evidence="1">Belongs to the helicase family.</text>
</comment>
<dbReference type="GO" id="GO:0006310">
    <property type="term" value="P:DNA recombination"/>
    <property type="evidence" value="ECO:0007669"/>
    <property type="project" value="UniProtKB-KW"/>
</dbReference>
<dbReference type="InterPro" id="IPR010285">
    <property type="entry name" value="DNA_helicase_pif1-like_DEAD"/>
</dbReference>
<dbReference type="OrthoDB" id="3247165at2759"/>
<dbReference type="AlphaFoldDB" id="A0A067S8L9"/>
<dbReference type="Proteomes" id="UP000027222">
    <property type="component" value="Unassembled WGS sequence"/>
</dbReference>